<gene>
    <name evidence="1" type="ORF">GND95_08005</name>
</gene>
<dbReference type="Gene3D" id="1.10.10.10">
    <property type="entry name" value="Winged helix-like DNA-binding domain superfamily/Winged helix DNA-binding domain"/>
    <property type="match status" value="1"/>
</dbReference>
<name>A0A7C8HEG5_9FIRM</name>
<dbReference type="InterPro" id="IPR036390">
    <property type="entry name" value="WH_DNA-bd_sf"/>
</dbReference>
<protein>
    <submittedName>
        <fullName evidence="1">Winged helix-turn-helix transcriptional regulator</fullName>
    </submittedName>
</protein>
<dbReference type="AlphaFoldDB" id="A0A7C8HEG5"/>
<accession>A0A7C8HEG5</accession>
<dbReference type="RefSeq" id="WP_158740338.1">
    <property type="nucleotide sequence ID" value="NZ_JAFBEP010000008.1"/>
</dbReference>
<comment type="caution">
    <text evidence="1">The sequence shown here is derived from an EMBL/GenBank/DDBJ whole genome shotgun (WGS) entry which is preliminary data.</text>
</comment>
<organism evidence="1 2">
    <name type="scientific">Defluviitalea raffinosedens</name>
    <dbReference type="NCBI Taxonomy" id="1450156"/>
    <lineage>
        <taxon>Bacteria</taxon>
        <taxon>Bacillati</taxon>
        <taxon>Bacillota</taxon>
        <taxon>Clostridia</taxon>
        <taxon>Lachnospirales</taxon>
        <taxon>Defluviitaleaceae</taxon>
        <taxon>Defluviitalea</taxon>
    </lineage>
</organism>
<evidence type="ECO:0000313" key="1">
    <source>
        <dbReference type="EMBL" id="KAE9634056.1"/>
    </source>
</evidence>
<keyword evidence="2" id="KW-1185">Reference proteome</keyword>
<dbReference type="EMBL" id="WSLF01000006">
    <property type="protein sequence ID" value="KAE9634056.1"/>
    <property type="molecule type" value="Genomic_DNA"/>
</dbReference>
<dbReference type="OrthoDB" id="2082425at2"/>
<dbReference type="InterPro" id="IPR036388">
    <property type="entry name" value="WH-like_DNA-bd_sf"/>
</dbReference>
<reference evidence="1 2" key="1">
    <citation type="submission" date="2019-12" db="EMBL/GenBank/DDBJ databases">
        <title>Defluviitalea raffinosedens, isolated from a biogas fermenter, genome sequencing and characterization.</title>
        <authorList>
            <person name="Rettenmaier R."/>
            <person name="Schneider M."/>
            <person name="Neuhaus K."/>
            <person name="Liebl W."/>
            <person name="Zverlov V."/>
        </authorList>
    </citation>
    <scope>NUCLEOTIDE SEQUENCE [LARGE SCALE GENOMIC DNA]</scope>
    <source>
        <strain evidence="1 2">249c-K6</strain>
    </source>
</reference>
<dbReference type="Proteomes" id="UP000483018">
    <property type="component" value="Unassembled WGS sequence"/>
</dbReference>
<evidence type="ECO:0000313" key="2">
    <source>
        <dbReference type="Proteomes" id="UP000483018"/>
    </source>
</evidence>
<dbReference type="SUPFAM" id="SSF46785">
    <property type="entry name" value="Winged helix' DNA-binding domain"/>
    <property type="match status" value="1"/>
</dbReference>
<proteinExistence type="predicted"/>
<dbReference type="Pfam" id="PF13412">
    <property type="entry name" value="HTH_24"/>
    <property type="match status" value="1"/>
</dbReference>
<sequence>MEKELEILTHIQENEHITQREIAEKTGLSLGAVNLLLKKMIKTGLIKIEKLNARTLKYILTPEGLKEKTAKTYHYIVRTYETITRIQAVSKVILEKQKNKGIKTIYLYGNQDEVYNVLRITMSDVVGNLDMHYELINNIDYIKETKDFIVLIWNEESEVILKENQIPYINILCNL</sequence>